<feature type="transmembrane region" description="Helical" evidence="6">
    <location>
        <begin position="66"/>
        <end position="85"/>
    </location>
</feature>
<evidence type="ECO:0000256" key="4">
    <source>
        <dbReference type="ARBA" id="ARBA00022989"/>
    </source>
</evidence>
<keyword evidence="4 6" id="KW-1133">Transmembrane helix</keyword>
<dbReference type="EMBL" id="FNTF01000002">
    <property type="protein sequence ID" value="SEC83432.1"/>
    <property type="molecule type" value="Genomic_DNA"/>
</dbReference>
<dbReference type="GO" id="GO:0005886">
    <property type="term" value="C:plasma membrane"/>
    <property type="evidence" value="ECO:0007669"/>
    <property type="project" value="TreeGrafter"/>
</dbReference>
<dbReference type="InterPro" id="IPR051401">
    <property type="entry name" value="GtrA_CellWall_Glycosyl"/>
</dbReference>
<evidence type="ECO:0000256" key="3">
    <source>
        <dbReference type="ARBA" id="ARBA00022692"/>
    </source>
</evidence>
<evidence type="ECO:0000259" key="7">
    <source>
        <dbReference type="Pfam" id="PF04138"/>
    </source>
</evidence>
<comment type="similarity">
    <text evidence="2">Belongs to the GtrA family.</text>
</comment>
<dbReference type="PANTHER" id="PTHR38459:SF1">
    <property type="entry name" value="PROPHAGE BACTOPRENOL-LINKED GLUCOSE TRANSLOCASE HOMOLOG"/>
    <property type="match status" value="1"/>
</dbReference>
<keyword evidence="3 6" id="KW-0812">Transmembrane</keyword>
<dbReference type="InterPro" id="IPR007267">
    <property type="entry name" value="GtrA_DPMS_TM"/>
</dbReference>
<comment type="subcellular location">
    <subcellularLocation>
        <location evidence="1">Membrane</location>
        <topology evidence="1">Multi-pass membrane protein</topology>
    </subcellularLocation>
</comment>
<evidence type="ECO:0000313" key="8">
    <source>
        <dbReference type="EMBL" id="SEC83432.1"/>
    </source>
</evidence>
<feature type="transmembrane region" description="Helical" evidence="6">
    <location>
        <begin position="91"/>
        <end position="113"/>
    </location>
</feature>
<sequence>MKALWKGFCSYMVIGVINALIHWQIFFVLTVAFELSQAISNLVAFCVAVSFSFHVHALYTFDRKAMVLGYLLFSAVMGVVSYGVGHIADLWQVHGLVTVTSSWLLYLIGEFFFSRFVVFRGCES</sequence>
<evidence type="ECO:0000313" key="9">
    <source>
        <dbReference type="Proteomes" id="UP000183114"/>
    </source>
</evidence>
<evidence type="ECO:0000256" key="2">
    <source>
        <dbReference type="ARBA" id="ARBA00009399"/>
    </source>
</evidence>
<accession>A0A1H4VQN1</accession>
<proteinExistence type="inferred from homology"/>
<organism evidence="8 9">
    <name type="scientific">Pseudomonas frederiksbergensis</name>
    <dbReference type="NCBI Taxonomy" id="104087"/>
    <lineage>
        <taxon>Bacteria</taxon>
        <taxon>Pseudomonadati</taxon>
        <taxon>Pseudomonadota</taxon>
        <taxon>Gammaproteobacteria</taxon>
        <taxon>Pseudomonadales</taxon>
        <taxon>Pseudomonadaceae</taxon>
        <taxon>Pseudomonas</taxon>
    </lineage>
</organism>
<protein>
    <submittedName>
        <fullName evidence="8">Putative flippase GtrA (Transmembrane translocase of bactoprenol-linked glucose)</fullName>
    </submittedName>
</protein>
<reference evidence="8 9" key="1">
    <citation type="submission" date="2016-10" db="EMBL/GenBank/DDBJ databases">
        <authorList>
            <person name="de Groot N.N."/>
        </authorList>
    </citation>
    <scope>NUCLEOTIDE SEQUENCE [LARGE SCALE GENOMIC DNA]</scope>
    <source>
        <strain evidence="8 9">BS3655</strain>
    </source>
</reference>
<feature type="domain" description="GtrA/DPMS transmembrane" evidence="7">
    <location>
        <begin position="11"/>
        <end position="119"/>
    </location>
</feature>
<dbReference type="Proteomes" id="UP000183114">
    <property type="component" value="Unassembled WGS sequence"/>
</dbReference>
<evidence type="ECO:0000256" key="1">
    <source>
        <dbReference type="ARBA" id="ARBA00004141"/>
    </source>
</evidence>
<feature type="transmembrane region" description="Helical" evidence="6">
    <location>
        <begin position="12"/>
        <end position="33"/>
    </location>
</feature>
<evidence type="ECO:0000256" key="5">
    <source>
        <dbReference type="ARBA" id="ARBA00023136"/>
    </source>
</evidence>
<evidence type="ECO:0000256" key="6">
    <source>
        <dbReference type="SAM" id="Phobius"/>
    </source>
</evidence>
<feature type="transmembrane region" description="Helical" evidence="6">
    <location>
        <begin position="39"/>
        <end position="59"/>
    </location>
</feature>
<dbReference type="GO" id="GO:0000271">
    <property type="term" value="P:polysaccharide biosynthetic process"/>
    <property type="evidence" value="ECO:0007669"/>
    <property type="project" value="InterPro"/>
</dbReference>
<name>A0A1H4VQN1_9PSED</name>
<keyword evidence="5 6" id="KW-0472">Membrane</keyword>
<dbReference type="Pfam" id="PF04138">
    <property type="entry name" value="GtrA_DPMS_TM"/>
    <property type="match status" value="1"/>
</dbReference>
<dbReference type="PANTHER" id="PTHR38459">
    <property type="entry name" value="PROPHAGE BACTOPRENOL-LINKED GLUCOSE TRANSLOCASE HOMOLOG"/>
    <property type="match status" value="1"/>
</dbReference>
<dbReference type="AlphaFoldDB" id="A0A1H4VQN1"/>
<gene>
    <name evidence="8" type="ORF">SAMN04490185_2186</name>
</gene>
<dbReference type="RefSeq" id="WP_074873998.1">
    <property type="nucleotide sequence ID" value="NZ_FNTF01000002.1"/>
</dbReference>